<evidence type="ECO:0000313" key="3">
    <source>
        <dbReference type="EMBL" id="CAK8679023.1"/>
    </source>
</evidence>
<keyword evidence="4" id="KW-1185">Reference proteome</keyword>
<proteinExistence type="predicted"/>
<feature type="domain" description="AB hydrolase-1" evidence="1">
    <location>
        <begin position="13"/>
        <end position="124"/>
    </location>
</feature>
<reference evidence="3 4" key="1">
    <citation type="submission" date="2024-02" db="EMBL/GenBank/DDBJ databases">
        <authorList>
            <person name="Daric V."/>
            <person name="Darras S."/>
        </authorList>
    </citation>
    <scope>NUCLEOTIDE SEQUENCE [LARGE SCALE GENOMIC DNA]</scope>
</reference>
<dbReference type="InterPro" id="IPR029058">
    <property type="entry name" value="AB_hydrolase_fold"/>
</dbReference>
<comment type="caution">
    <text evidence="3">The sequence shown here is derived from an EMBL/GenBank/DDBJ whole genome shotgun (WGS) entry which is preliminary data.</text>
</comment>
<name>A0ABP0FLX2_CLALP</name>
<dbReference type="InterPro" id="IPR013595">
    <property type="entry name" value="Pept_S33_TAP-like_C"/>
</dbReference>
<evidence type="ECO:0000313" key="4">
    <source>
        <dbReference type="Proteomes" id="UP001642483"/>
    </source>
</evidence>
<evidence type="ECO:0008006" key="5">
    <source>
        <dbReference type="Google" id="ProtNLM"/>
    </source>
</evidence>
<dbReference type="PANTHER" id="PTHR46331:SF2">
    <property type="entry name" value="VALACYCLOVIR HYDROLASE"/>
    <property type="match status" value="1"/>
</dbReference>
<dbReference type="Pfam" id="PF00561">
    <property type="entry name" value="Abhydrolase_1"/>
    <property type="match status" value="1"/>
</dbReference>
<protein>
    <recommendedName>
        <fullName evidence="5">Valacyclovir hydrolase</fullName>
    </recommendedName>
</protein>
<dbReference type="Proteomes" id="UP001642483">
    <property type="component" value="Unassembled WGS sequence"/>
</dbReference>
<dbReference type="Pfam" id="PF08386">
    <property type="entry name" value="Abhydrolase_4"/>
    <property type="match status" value="1"/>
</dbReference>
<sequence length="249" mass="28453">MYFEKVGIGEHGLLLLPGALGSTKTDFGPQLKKLNRKAFTIIGWDPRGYGQSRPPNKVFTTDFLQNDAEDAALLMKELGYEKYSLLGWSDGANVAAILSAKYPERVRKLVVWGGNSFITPEELEIYKKVRDVANWSPAMKQPMIDVYGEETFTKLWHDWVDIFVKMFEGKSGNVDLYMNELKKIKAQTLIVHGEKDAMVPKFQAEYLHKNIQGSRLVSWDDGKHNLHLKFADRFNALVEEFLSKDFSKL</sequence>
<dbReference type="SUPFAM" id="SSF53474">
    <property type="entry name" value="alpha/beta-Hydrolases"/>
    <property type="match status" value="1"/>
</dbReference>
<dbReference type="EMBL" id="CAWYQH010000057">
    <property type="protein sequence ID" value="CAK8679023.1"/>
    <property type="molecule type" value="Genomic_DNA"/>
</dbReference>
<dbReference type="InterPro" id="IPR000073">
    <property type="entry name" value="AB_hydrolase_1"/>
</dbReference>
<accession>A0ABP0FLX2</accession>
<organism evidence="3 4">
    <name type="scientific">Clavelina lepadiformis</name>
    <name type="common">Light-bulb sea squirt</name>
    <name type="synonym">Ascidia lepadiformis</name>
    <dbReference type="NCBI Taxonomy" id="159417"/>
    <lineage>
        <taxon>Eukaryota</taxon>
        <taxon>Metazoa</taxon>
        <taxon>Chordata</taxon>
        <taxon>Tunicata</taxon>
        <taxon>Ascidiacea</taxon>
        <taxon>Aplousobranchia</taxon>
        <taxon>Clavelinidae</taxon>
        <taxon>Clavelina</taxon>
    </lineage>
</organism>
<feature type="domain" description="Peptidase S33 tripeptidyl aminopeptidase-like C-terminal" evidence="2">
    <location>
        <begin position="182"/>
        <end position="243"/>
    </location>
</feature>
<evidence type="ECO:0000259" key="2">
    <source>
        <dbReference type="Pfam" id="PF08386"/>
    </source>
</evidence>
<gene>
    <name evidence="3" type="ORF">CVLEPA_LOCUS9288</name>
</gene>
<dbReference type="PANTHER" id="PTHR46331">
    <property type="entry name" value="VALACYCLOVIR HYDROLASE"/>
    <property type="match status" value="1"/>
</dbReference>
<dbReference type="Gene3D" id="3.40.50.1820">
    <property type="entry name" value="alpha/beta hydrolase"/>
    <property type="match status" value="1"/>
</dbReference>
<evidence type="ECO:0000259" key="1">
    <source>
        <dbReference type="Pfam" id="PF00561"/>
    </source>
</evidence>